<dbReference type="SUPFAM" id="SSF81901">
    <property type="entry name" value="HCP-like"/>
    <property type="match status" value="1"/>
</dbReference>
<reference evidence="2 3" key="1">
    <citation type="submission" date="2017-03" db="EMBL/GenBank/DDBJ databases">
        <title>Draft genime sequence of the acidophilic sulfur-oxidizing bacterium Acidithiobacillus sp. SH, isolated from seawater.</title>
        <authorList>
            <person name="Sharmin S."/>
            <person name="Tokuhisa M."/>
            <person name="Kanao T."/>
            <person name="Kamimura K."/>
        </authorList>
    </citation>
    <scope>NUCLEOTIDE SEQUENCE [LARGE SCALE GENOMIC DNA]</scope>
    <source>
        <strain evidence="2 3">SH</strain>
    </source>
</reference>
<dbReference type="PANTHER" id="PTHR43628:SF1">
    <property type="entry name" value="CHITIN SYNTHASE REGULATORY FACTOR 2-RELATED"/>
    <property type="match status" value="1"/>
</dbReference>
<dbReference type="PANTHER" id="PTHR43628">
    <property type="entry name" value="ACTIVATOR OF C KINASE PROTEIN 1-RELATED"/>
    <property type="match status" value="1"/>
</dbReference>
<proteinExistence type="predicted"/>
<dbReference type="Gene3D" id="1.25.40.10">
    <property type="entry name" value="Tetratricopeptide repeat domain"/>
    <property type="match status" value="2"/>
</dbReference>
<dbReference type="InParanoid" id="A0A2I1DNG2"/>
<feature type="signal peptide" evidence="1">
    <location>
        <begin position="1"/>
        <end position="26"/>
    </location>
</feature>
<dbReference type="Pfam" id="PF08238">
    <property type="entry name" value="Sel1"/>
    <property type="match status" value="4"/>
</dbReference>
<dbReference type="SMART" id="SM00671">
    <property type="entry name" value="SEL1"/>
    <property type="match status" value="4"/>
</dbReference>
<dbReference type="InterPro" id="IPR011990">
    <property type="entry name" value="TPR-like_helical_dom_sf"/>
</dbReference>
<name>A0A2I1DNG2_9PROT</name>
<evidence type="ECO:0008006" key="4">
    <source>
        <dbReference type="Google" id="ProtNLM"/>
    </source>
</evidence>
<protein>
    <recommendedName>
        <fullName evidence="4">Sel1 repeat family protein</fullName>
    </recommendedName>
</protein>
<dbReference type="InterPro" id="IPR006597">
    <property type="entry name" value="Sel1-like"/>
</dbReference>
<organism evidence="2 3">
    <name type="scientific">Acidithiobacillus marinus</name>
    <dbReference type="NCBI Taxonomy" id="187490"/>
    <lineage>
        <taxon>Bacteria</taxon>
        <taxon>Pseudomonadati</taxon>
        <taxon>Pseudomonadota</taxon>
        <taxon>Acidithiobacillia</taxon>
        <taxon>Acidithiobacillales</taxon>
        <taxon>Acidithiobacillaceae</taxon>
        <taxon>Acidithiobacillus</taxon>
    </lineage>
</organism>
<evidence type="ECO:0000313" key="3">
    <source>
        <dbReference type="Proteomes" id="UP000234329"/>
    </source>
</evidence>
<dbReference type="OrthoDB" id="8235393at2"/>
<dbReference type="EMBL" id="MXAV01000013">
    <property type="protein sequence ID" value="PKY11402.1"/>
    <property type="molecule type" value="Genomic_DNA"/>
</dbReference>
<sequence>MMQIKKITLCAASLLLSLFPFTCSLASESSPATMGMSNPANPGALADAYLNHARAIRKADAPILQLLNHDAYAQAVPLLKKAAADHDDFWAADTLGHLYQAGLGVQANSNEAFHWYLQAAEAGDRFAQRQVANAYLNGWGVGRSPQRAAFWFRQGLMVPQVANADFWLGKTYAEGRLMPKNLEKADWYQGRSRTLLQQLYAEKVGAAAYDLGLAAWHGYGETKNPAQARIFFQQALLWHYPPAATALQHIEEKTHATS</sequence>
<feature type="chain" id="PRO_5014140465" description="Sel1 repeat family protein" evidence="1">
    <location>
        <begin position="27"/>
        <end position="258"/>
    </location>
</feature>
<dbReference type="Proteomes" id="UP000234329">
    <property type="component" value="Unassembled WGS sequence"/>
</dbReference>
<dbReference type="AlphaFoldDB" id="A0A2I1DNG2"/>
<dbReference type="InterPro" id="IPR052945">
    <property type="entry name" value="Mitotic_Regulator"/>
</dbReference>
<comment type="caution">
    <text evidence="2">The sequence shown here is derived from an EMBL/GenBank/DDBJ whole genome shotgun (WGS) entry which is preliminary data.</text>
</comment>
<keyword evidence="1" id="KW-0732">Signal</keyword>
<keyword evidence="3" id="KW-1185">Reference proteome</keyword>
<accession>A0A2I1DNG2</accession>
<gene>
    <name evidence="2" type="ORF">B1757_04060</name>
</gene>
<evidence type="ECO:0000313" key="2">
    <source>
        <dbReference type="EMBL" id="PKY11402.1"/>
    </source>
</evidence>
<evidence type="ECO:0000256" key="1">
    <source>
        <dbReference type="SAM" id="SignalP"/>
    </source>
</evidence>